<dbReference type="EMBL" id="MLFS01000063">
    <property type="protein sequence ID" value="ORM70343.1"/>
    <property type="molecule type" value="Genomic_DNA"/>
</dbReference>
<keyword evidence="1 5" id="KW-0238">DNA-binding</keyword>
<dbReference type="Pfam" id="PF00072">
    <property type="entry name" value="Response_reg"/>
    <property type="match status" value="1"/>
</dbReference>
<feature type="domain" description="Response regulatory" evidence="4">
    <location>
        <begin position="8"/>
        <end position="126"/>
    </location>
</feature>
<protein>
    <submittedName>
        <fullName evidence="5">DNA-binding response regulator</fullName>
    </submittedName>
</protein>
<dbReference type="Pfam" id="PF00196">
    <property type="entry name" value="GerE"/>
    <property type="match status" value="1"/>
</dbReference>
<evidence type="ECO:0000313" key="6">
    <source>
        <dbReference type="Proteomes" id="UP000193104"/>
    </source>
</evidence>
<dbReference type="InterPro" id="IPR039420">
    <property type="entry name" value="WalR-like"/>
</dbReference>
<dbReference type="PROSITE" id="PS50110">
    <property type="entry name" value="RESPONSE_REGULATORY"/>
    <property type="match status" value="1"/>
</dbReference>
<dbReference type="Gene3D" id="3.40.50.2300">
    <property type="match status" value="1"/>
</dbReference>
<dbReference type="AlphaFoldDB" id="A0A1X1D0Z2"/>
<dbReference type="Proteomes" id="UP000193104">
    <property type="component" value="Unassembled WGS sequence"/>
</dbReference>
<proteinExistence type="predicted"/>
<dbReference type="InterPro" id="IPR011006">
    <property type="entry name" value="CheY-like_superfamily"/>
</dbReference>
<dbReference type="CDD" id="cd06170">
    <property type="entry name" value="LuxR_C_like"/>
    <property type="match status" value="1"/>
</dbReference>
<dbReference type="InterPro" id="IPR000792">
    <property type="entry name" value="Tscrpt_reg_LuxR_C"/>
</dbReference>
<dbReference type="GO" id="GO:0003677">
    <property type="term" value="F:DNA binding"/>
    <property type="evidence" value="ECO:0007669"/>
    <property type="project" value="UniProtKB-KW"/>
</dbReference>
<sequence>MKKSEPFTIAVLDDHPFVGKAMQYWLGDDPRMTLTGIFNQRQDLMKWLDENSADLLVLDYLLALDELDGLQMIKQIRGRFPKLKILVVSSVEKPAIVNMMLQAGVRGFIGKSKDPSEFIAAMYKVCCGERFLSDDMQLTLQKFAEADREMHDYLEPREQGTDISLLVHNLTPREMEVLRCYLDGMSIFQISAKYARSRKTISSQKQTALRKLGLRSDMELFKYKDYLQDIITQD</sequence>
<accession>A0A1X1D0Z2</accession>
<dbReference type="PROSITE" id="PS50043">
    <property type="entry name" value="HTH_LUXR_2"/>
    <property type="match status" value="1"/>
</dbReference>
<keyword evidence="2" id="KW-0597">Phosphoprotein</keyword>
<dbReference type="PRINTS" id="PR00038">
    <property type="entry name" value="HTHLUXR"/>
</dbReference>
<evidence type="ECO:0000256" key="1">
    <source>
        <dbReference type="ARBA" id="ARBA00023125"/>
    </source>
</evidence>
<comment type="caution">
    <text evidence="5">The sequence shown here is derived from an EMBL/GenBank/DDBJ whole genome shotgun (WGS) entry which is preliminary data.</text>
</comment>
<dbReference type="InterPro" id="IPR036388">
    <property type="entry name" value="WH-like_DNA-bd_sf"/>
</dbReference>
<evidence type="ECO:0000313" key="5">
    <source>
        <dbReference type="EMBL" id="ORM70343.1"/>
    </source>
</evidence>
<name>A0A1X1D0Z2_9GAMM</name>
<dbReference type="SUPFAM" id="SSF46894">
    <property type="entry name" value="C-terminal effector domain of the bipartite response regulators"/>
    <property type="match status" value="1"/>
</dbReference>
<reference evidence="5 6" key="1">
    <citation type="journal article" date="2017" name="Antonie Van Leeuwenhoek">
        <title>Phylogenomic resolution of the bacterial genus Pantoea and its relationship with Erwinia and Tatumella.</title>
        <authorList>
            <person name="Palmer M."/>
            <person name="Steenkamp E.T."/>
            <person name="Coetzee M.P."/>
            <person name="Chan W.Y."/>
            <person name="van Zyl E."/>
            <person name="De Maayer P."/>
            <person name="Coutinho T.A."/>
            <person name="Blom J."/>
            <person name="Smits T.H."/>
            <person name="Duffy B."/>
            <person name="Venter S.N."/>
        </authorList>
    </citation>
    <scope>NUCLEOTIDE SEQUENCE [LARGE SCALE GENOMIC DNA]</scope>
    <source>
        <strain evidence="5 6">LMG 26277</strain>
    </source>
</reference>
<feature type="modified residue" description="4-aspartylphosphate" evidence="2">
    <location>
        <position position="59"/>
    </location>
</feature>
<dbReference type="SMART" id="SM00448">
    <property type="entry name" value="REC"/>
    <property type="match status" value="1"/>
</dbReference>
<dbReference type="SMART" id="SM00421">
    <property type="entry name" value="HTH_LUXR"/>
    <property type="match status" value="1"/>
</dbReference>
<dbReference type="SUPFAM" id="SSF52172">
    <property type="entry name" value="CheY-like"/>
    <property type="match status" value="1"/>
</dbReference>
<dbReference type="OrthoDB" id="9796655at2"/>
<dbReference type="STRING" id="1076551.HA48_18020"/>
<dbReference type="GO" id="GO:0006355">
    <property type="term" value="P:regulation of DNA-templated transcription"/>
    <property type="evidence" value="ECO:0007669"/>
    <property type="project" value="InterPro"/>
</dbReference>
<dbReference type="InterPro" id="IPR001789">
    <property type="entry name" value="Sig_transdc_resp-reg_receiver"/>
</dbReference>
<gene>
    <name evidence="5" type="ORF">HA48_18020</name>
</gene>
<dbReference type="RefSeq" id="WP_128602603.1">
    <property type="nucleotide sequence ID" value="NZ_MLFS01000063.1"/>
</dbReference>
<organism evidence="5 6">
    <name type="scientific">Pantoea wallisii</name>
    <dbReference type="NCBI Taxonomy" id="1076551"/>
    <lineage>
        <taxon>Bacteria</taxon>
        <taxon>Pseudomonadati</taxon>
        <taxon>Pseudomonadota</taxon>
        <taxon>Gammaproteobacteria</taxon>
        <taxon>Enterobacterales</taxon>
        <taxon>Erwiniaceae</taxon>
        <taxon>Pantoea</taxon>
    </lineage>
</organism>
<evidence type="ECO:0000259" key="4">
    <source>
        <dbReference type="PROSITE" id="PS50110"/>
    </source>
</evidence>
<dbReference type="GO" id="GO:0000160">
    <property type="term" value="P:phosphorelay signal transduction system"/>
    <property type="evidence" value="ECO:0007669"/>
    <property type="project" value="InterPro"/>
</dbReference>
<keyword evidence="6" id="KW-1185">Reference proteome</keyword>
<dbReference type="InterPro" id="IPR016032">
    <property type="entry name" value="Sig_transdc_resp-reg_C-effctor"/>
</dbReference>
<dbReference type="Gene3D" id="1.10.10.10">
    <property type="entry name" value="Winged helix-like DNA-binding domain superfamily/Winged helix DNA-binding domain"/>
    <property type="match status" value="1"/>
</dbReference>
<dbReference type="PANTHER" id="PTHR43214:SF17">
    <property type="entry name" value="TRANSCRIPTIONAL REGULATORY PROTEIN RCSB"/>
    <property type="match status" value="1"/>
</dbReference>
<evidence type="ECO:0000256" key="2">
    <source>
        <dbReference type="PROSITE-ProRule" id="PRU00169"/>
    </source>
</evidence>
<feature type="domain" description="HTH luxR-type" evidence="3">
    <location>
        <begin position="162"/>
        <end position="228"/>
    </location>
</feature>
<dbReference type="PANTHER" id="PTHR43214">
    <property type="entry name" value="TWO-COMPONENT RESPONSE REGULATOR"/>
    <property type="match status" value="1"/>
</dbReference>
<evidence type="ECO:0000259" key="3">
    <source>
        <dbReference type="PROSITE" id="PS50043"/>
    </source>
</evidence>